<feature type="binding site" evidence="1">
    <location>
        <begin position="8"/>
        <end position="9"/>
    </location>
    <ligand>
        <name>L-glutamate</name>
        <dbReference type="ChEBI" id="CHEBI:29985"/>
    </ligand>
</feature>
<dbReference type="InterPro" id="IPR000101">
    <property type="entry name" value="GGT_peptidase"/>
</dbReference>
<evidence type="ECO:0000256" key="2">
    <source>
        <dbReference type="SAM" id="Phobius"/>
    </source>
</evidence>
<dbReference type="VEuPathDB" id="VectorBase:LDEU014557"/>
<sequence>APGKRPISSMCPSIFVDRKTGNAILVIGGSGGTMITSGSALVALRHLMFDETIKSAIDAPRLHHQLMPDHISFESNFPQNILKKLELIGHKVKLIEDRGSVIEAIGRDKNGKITANSDFRKGGSIDGY</sequence>
<dbReference type="PRINTS" id="PR01210">
    <property type="entry name" value="GGTRANSPTASE"/>
</dbReference>
<protein>
    <submittedName>
        <fullName evidence="3">Gamma-glutamyltranspeptidase 1-like isoform X4</fullName>
    </submittedName>
</protein>
<dbReference type="GO" id="GO:0006751">
    <property type="term" value="P:glutathione catabolic process"/>
    <property type="evidence" value="ECO:0007669"/>
    <property type="project" value="InterPro"/>
</dbReference>
<organism evidence="3 4">
    <name type="scientific">Leptotrombidium deliense</name>
    <dbReference type="NCBI Taxonomy" id="299467"/>
    <lineage>
        <taxon>Eukaryota</taxon>
        <taxon>Metazoa</taxon>
        <taxon>Ecdysozoa</taxon>
        <taxon>Arthropoda</taxon>
        <taxon>Chelicerata</taxon>
        <taxon>Arachnida</taxon>
        <taxon>Acari</taxon>
        <taxon>Acariformes</taxon>
        <taxon>Trombidiformes</taxon>
        <taxon>Prostigmata</taxon>
        <taxon>Anystina</taxon>
        <taxon>Parasitengona</taxon>
        <taxon>Trombiculoidea</taxon>
        <taxon>Trombiculidae</taxon>
        <taxon>Leptotrombidium</taxon>
    </lineage>
</organism>
<feature type="binding site" evidence="1">
    <location>
        <position position="32"/>
    </location>
    <ligand>
        <name>L-glutamate</name>
        <dbReference type="ChEBI" id="CHEBI:29985"/>
    </ligand>
</feature>
<gene>
    <name evidence="3" type="ORF">B4U80_04655</name>
</gene>
<dbReference type="AlphaFoldDB" id="A0A443Q9A9"/>
<feature type="transmembrane region" description="Helical" evidence="2">
    <location>
        <begin position="23"/>
        <end position="44"/>
    </location>
</feature>
<feature type="non-terminal residue" evidence="3">
    <location>
        <position position="1"/>
    </location>
</feature>
<dbReference type="SUPFAM" id="SSF56235">
    <property type="entry name" value="N-terminal nucleophile aminohydrolases (Ntn hydrolases)"/>
    <property type="match status" value="1"/>
</dbReference>
<dbReference type="InterPro" id="IPR029055">
    <property type="entry name" value="Ntn_hydrolases_N"/>
</dbReference>
<comment type="caution">
    <text evidence="3">The sequence shown here is derived from an EMBL/GenBank/DDBJ whole genome shotgun (WGS) entry which is preliminary data.</text>
</comment>
<dbReference type="PANTHER" id="PTHR11686">
    <property type="entry name" value="GAMMA GLUTAMYL TRANSPEPTIDASE"/>
    <property type="match status" value="1"/>
</dbReference>
<dbReference type="GO" id="GO:0036374">
    <property type="term" value="F:glutathione hydrolase activity"/>
    <property type="evidence" value="ECO:0007669"/>
    <property type="project" value="InterPro"/>
</dbReference>
<dbReference type="PANTHER" id="PTHR11686:SF9">
    <property type="entry name" value="RE13973P"/>
    <property type="match status" value="1"/>
</dbReference>
<dbReference type="EMBL" id="NCKV01062860">
    <property type="protein sequence ID" value="RWR99626.1"/>
    <property type="molecule type" value="Genomic_DNA"/>
</dbReference>
<name>A0A443Q9A9_9ACAR</name>
<dbReference type="STRING" id="299467.A0A443Q9A9"/>
<dbReference type="InterPro" id="IPR043137">
    <property type="entry name" value="GGT_ssub_C"/>
</dbReference>
<dbReference type="GO" id="GO:0005886">
    <property type="term" value="C:plasma membrane"/>
    <property type="evidence" value="ECO:0007669"/>
    <property type="project" value="TreeGrafter"/>
</dbReference>
<accession>A0A443Q9A9</accession>
<reference evidence="3 4" key="1">
    <citation type="journal article" date="2018" name="Gigascience">
        <title>Genomes of trombidid mites reveal novel predicted allergens and laterally-transferred genes associated with secondary metabolism.</title>
        <authorList>
            <person name="Dong X."/>
            <person name="Chaisiri K."/>
            <person name="Xia D."/>
            <person name="Armstrong S.D."/>
            <person name="Fang Y."/>
            <person name="Donnelly M.J."/>
            <person name="Kadowaki T."/>
            <person name="McGarry J.W."/>
            <person name="Darby A.C."/>
            <person name="Makepeace B.L."/>
        </authorList>
    </citation>
    <scope>NUCLEOTIDE SEQUENCE [LARGE SCALE GENOMIC DNA]</scope>
    <source>
        <strain evidence="3">UoL-UT</strain>
    </source>
</reference>
<keyword evidence="2" id="KW-1133">Transmembrane helix</keyword>
<evidence type="ECO:0000313" key="3">
    <source>
        <dbReference type="EMBL" id="RWR99626.1"/>
    </source>
</evidence>
<keyword evidence="2" id="KW-0812">Transmembrane</keyword>
<keyword evidence="2" id="KW-0472">Membrane</keyword>
<dbReference type="OrthoDB" id="6514874at2759"/>
<keyword evidence="4" id="KW-1185">Reference proteome</keyword>
<proteinExistence type="predicted"/>
<evidence type="ECO:0000256" key="1">
    <source>
        <dbReference type="PIRSR" id="PIRSR600101-2"/>
    </source>
</evidence>
<dbReference type="Gene3D" id="3.60.20.40">
    <property type="match status" value="1"/>
</dbReference>
<evidence type="ECO:0000313" key="4">
    <source>
        <dbReference type="Proteomes" id="UP000288716"/>
    </source>
</evidence>
<dbReference type="Pfam" id="PF01019">
    <property type="entry name" value="G_glu_transpept"/>
    <property type="match status" value="1"/>
</dbReference>
<dbReference type="Proteomes" id="UP000288716">
    <property type="component" value="Unassembled WGS sequence"/>
</dbReference>